<dbReference type="GO" id="GO:0016020">
    <property type="term" value="C:membrane"/>
    <property type="evidence" value="ECO:0007669"/>
    <property type="project" value="TreeGrafter"/>
</dbReference>
<feature type="domain" description="Fatty acid desaturase" evidence="2">
    <location>
        <begin position="52"/>
        <end position="295"/>
    </location>
</feature>
<dbReference type="EMBL" id="KP006601">
    <property type="protein sequence ID" value="AJF34466.1"/>
    <property type="molecule type" value="Genomic_DNA"/>
</dbReference>
<dbReference type="PANTHER" id="PTHR19353:SF19">
    <property type="entry name" value="DELTA(5) FATTY ACID DESATURASE C-RELATED"/>
    <property type="match status" value="1"/>
</dbReference>
<sequence>MPQQRLANVQFDAEIRDELKRLAASDNWHSLAGVSAGYLIVAAAILAGEYSAWLYPLAVLVIGARQRALTTILHDAAHGRAARSRRLNWLVGTYLSGYLVFQTFRLYRQSHVMNHHGHLGEAEHDPDFQLYLDAGLYSGMNRSRFFWRQVVATLLLVNAPAYLWYVTRHRSVALLKSREELLGFTLFWAAVAALLTMFGGWRLFLMYWLVPYMTSFLVIGRFIEIAEHFPMLGTPQARTVLHSTRNRFSHGLEALFFSMHNENYHLVHHLRPEIPYWNLPKAHRAMLRDAEYARVNRQFGGIFFSANRQPALIPALVSGAIALPPARERGSGCQQQERCDRVSASCGPGS</sequence>
<evidence type="ECO:0000256" key="1">
    <source>
        <dbReference type="SAM" id="Phobius"/>
    </source>
</evidence>
<dbReference type="InterPro" id="IPR012171">
    <property type="entry name" value="Fatty_acid_desaturase"/>
</dbReference>
<keyword evidence="1" id="KW-0472">Membrane</keyword>
<protein>
    <submittedName>
        <fullName evidence="3">Fatty acid desaturase</fullName>
    </submittedName>
</protein>
<evidence type="ECO:0000313" key="3">
    <source>
        <dbReference type="EMBL" id="AJF34466.1"/>
    </source>
</evidence>
<feature type="transmembrane region" description="Helical" evidence="1">
    <location>
        <begin position="181"/>
        <end position="199"/>
    </location>
</feature>
<dbReference type="GO" id="GO:0008610">
    <property type="term" value="P:lipid biosynthetic process"/>
    <property type="evidence" value="ECO:0007669"/>
    <property type="project" value="UniProtKB-ARBA"/>
</dbReference>
<reference evidence="3" key="2">
    <citation type="journal article" date="2015" name="Nature">
        <title>A new antibiotic kills pathogens without detectable resistance.</title>
        <authorList>
            <person name="Ling L.L."/>
            <person name="Schneider T."/>
            <person name="Peoples A.J."/>
            <person name="Spoering A.L."/>
            <person name="Engels I."/>
            <person name="Conlon B.P."/>
            <person name="Mueller A."/>
            <person name="Schaberle T.F."/>
            <person name="Hughes D.E."/>
            <person name="Epstein S."/>
            <person name="Jones M."/>
            <person name="Lazarides L."/>
            <person name="Steadman V.A."/>
            <person name="Cohen D.R."/>
            <person name="Felix C.R."/>
            <person name="Fetterman K.A."/>
            <person name="Millett W.P."/>
            <person name="Nitti A.G."/>
            <person name="Zullo A.M."/>
            <person name="Chen C."/>
            <person name="Lewis K."/>
        </authorList>
    </citation>
    <scope>NUCLEOTIDE SEQUENCE</scope>
    <source>
        <strain evidence="3">ISO18629</strain>
    </source>
</reference>
<accession>A0A0B5H5Y5</accession>
<dbReference type="CDD" id="cd03510">
    <property type="entry name" value="Rhizobitoxine-FADS-like"/>
    <property type="match status" value="1"/>
</dbReference>
<evidence type="ECO:0000259" key="2">
    <source>
        <dbReference type="Pfam" id="PF00487"/>
    </source>
</evidence>
<dbReference type="Pfam" id="PF00487">
    <property type="entry name" value="FA_desaturase"/>
    <property type="match status" value="1"/>
</dbReference>
<dbReference type="PANTHER" id="PTHR19353">
    <property type="entry name" value="FATTY ACID DESATURASE 2"/>
    <property type="match status" value="1"/>
</dbReference>
<dbReference type="GO" id="GO:0016717">
    <property type="term" value="F:oxidoreductase activity, acting on paired donors, with oxidation of a pair of donors resulting in the reduction of molecular oxygen to two molecules of water"/>
    <property type="evidence" value="ECO:0007669"/>
    <property type="project" value="TreeGrafter"/>
</dbReference>
<dbReference type="InterPro" id="IPR005804">
    <property type="entry name" value="FA_desaturase_dom"/>
</dbReference>
<feature type="transmembrane region" description="Helical" evidence="1">
    <location>
        <begin position="205"/>
        <end position="223"/>
    </location>
</feature>
<dbReference type="AlphaFoldDB" id="A0A0B5H5Y5"/>
<keyword evidence="1" id="KW-0812">Transmembrane</keyword>
<feature type="transmembrane region" description="Helical" evidence="1">
    <location>
        <begin position="145"/>
        <end position="165"/>
    </location>
</feature>
<reference evidence="3" key="1">
    <citation type="submission" date="2014-10" db="EMBL/GenBank/DDBJ databases">
        <authorList>
            <person name="Schaeberle T.F."/>
        </authorList>
    </citation>
    <scope>NUCLEOTIDE SEQUENCE</scope>
    <source>
        <strain evidence="3">ISO18629</strain>
    </source>
</reference>
<proteinExistence type="predicted"/>
<keyword evidence="1" id="KW-1133">Transmembrane helix</keyword>
<feature type="transmembrane region" description="Helical" evidence="1">
    <location>
        <begin position="87"/>
        <end position="107"/>
    </location>
</feature>
<organism evidence="3">
    <name type="scientific">Eleftheria terrae</name>
    <dbReference type="NCBI Taxonomy" id="1597781"/>
    <lineage>
        <taxon>Bacteria</taxon>
        <taxon>Pseudomonadati</taxon>
        <taxon>Pseudomonadota</taxon>
        <taxon>Betaproteobacteria</taxon>
        <taxon>Burkholderiales</taxon>
        <taxon>Eleftheria</taxon>
    </lineage>
</organism>
<name>A0A0B5H5Y5_9BURK</name>